<gene>
    <name evidence="8" type="ORF">HanXRQr2_Chr01g0001731</name>
</gene>
<dbReference type="EMBL" id="MNCJ02000316">
    <property type="protein sequence ID" value="KAF5820395.1"/>
    <property type="molecule type" value="Genomic_DNA"/>
</dbReference>
<dbReference type="GO" id="GO:0003714">
    <property type="term" value="F:transcription corepressor activity"/>
    <property type="evidence" value="ECO:0000318"/>
    <property type="project" value="GO_Central"/>
</dbReference>
<evidence type="ECO:0000313" key="9">
    <source>
        <dbReference type="Proteomes" id="UP000215914"/>
    </source>
</evidence>
<feature type="domain" description="DUF7952" evidence="7">
    <location>
        <begin position="41"/>
        <end position="171"/>
    </location>
</feature>
<evidence type="ECO:0000313" key="8">
    <source>
        <dbReference type="EMBL" id="KAF5820395.1"/>
    </source>
</evidence>
<dbReference type="PANTHER" id="PTHR13859:SF27">
    <property type="entry name" value="HOMEOBOX-LIKE DOMAIN SUPERFAMILY PROTEIN"/>
    <property type="match status" value="1"/>
</dbReference>
<proteinExistence type="predicted"/>
<evidence type="ECO:0000259" key="7">
    <source>
        <dbReference type="Pfam" id="PF25826"/>
    </source>
</evidence>
<feature type="compositionally biased region" description="Low complexity" evidence="5">
    <location>
        <begin position="449"/>
        <end position="460"/>
    </location>
</feature>
<keyword evidence="8" id="KW-0238">DNA-binding</keyword>
<feature type="domain" description="DUF7650" evidence="6">
    <location>
        <begin position="200"/>
        <end position="286"/>
    </location>
</feature>
<dbReference type="Pfam" id="PF24662">
    <property type="entry name" value="DUF7650"/>
    <property type="match status" value="1"/>
</dbReference>
<dbReference type="SUPFAM" id="SSF46689">
    <property type="entry name" value="Homeodomain-like"/>
    <property type="match status" value="1"/>
</dbReference>
<dbReference type="GO" id="GO:0003677">
    <property type="term" value="F:DNA binding"/>
    <property type="evidence" value="ECO:0007669"/>
    <property type="project" value="UniProtKB-KW"/>
</dbReference>
<name>A0A9K3JS59_HELAN</name>
<accession>A0A9K3JS59</accession>
<feature type="region of interest" description="Disordered" evidence="5">
    <location>
        <begin position="284"/>
        <end position="314"/>
    </location>
</feature>
<dbReference type="Gramene" id="mRNA:HanXRQr2_Chr01g0001731">
    <property type="protein sequence ID" value="mRNA:HanXRQr2_Chr01g0001731"/>
    <property type="gene ID" value="HanXRQr2_Chr01g0001731"/>
</dbReference>
<feature type="region of interest" description="Disordered" evidence="5">
    <location>
        <begin position="342"/>
        <end position="369"/>
    </location>
</feature>
<reference evidence="8" key="1">
    <citation type="journal article" date="2017" name="Nature">
        <title>The sunflower genome provides insights into oil metabolism, flowering and Asterid evolution.</title>
        <authorList>
            <person name="Badouin H."/>
            <person name="Gouzy J."/>
            <person name="Grassa C.J."/>
            <person name="Murat F."/>
            <person name="Staton S.E."/>
            <person name="Cottret L."/>
            <person name="Lelandais-Briere C."/>
            <person name="Owens G.L."/>
            <person name="Carrere S."/>
            <person name="Mayjonade B."/>
            <person name="Legrand L."/>
            <person name="Gill N."/>
            <person name="Kane N.C."/>
            <person name="Bowers J.E."/>
            <person name="Hubner S."/>
            <person name="Bellec A."/>
            <person name="Berard A."/>
            <person name="Berges H."/>
            <person name="Blanchet N."/>
            <person name="Boniface M.C."/>
            <person name="Brunel D."/>
            <person name="Catrice O."/>
            <person name="Chaidir N."/>
            <person name="Claudel C."/>
            <person name="Donnadieu C."/>
            <person name="Faraut T."/>
            <person name="Fievet G."/>
            <person name="Helmstetter N."/>
            <person name="King M."/>
            <person name="Knapp S.J."/>
            <person name="Lai Z."/>
            <person name="Le Paslier M.C."/>
            <person name="Lippi Y."/>
            <person name="Lorenzon L."/>
            <person name="Mandel J.R."/>
            <person name="Marage G."/>
            <person name="Marchand G."/>
            <person name="Marquand E."/>
            <person name="Bret-Mestries E."/>
            <person name="Morien E."/>
            <person name="Nambeesan S."/>
            <person name="Nguyen T."/>
            <person name="Pegot-Espagnet P."/>
            <person name="Pouilly N."/>
            <person name="Raftis F."/>
            <person name="Sallet E."/>
            <person name="Schiex T."/>
            <person name="Thomas J."/>
            <person name="Vandecasteele C."/>
            <person name="Vares D."/>
            <person name="Vear F."/>
            <person name="Vautrin S."/>
            <person name="Crespi M."/>
            <person name="Mangin B."/>
            <person name="Burke J.M."/>
            <person name="Salse J."/>
            <person name="Munos S."/>
            <person name="Vincourt P."/>
            <person name="Rieseberg L.H."/>
            <person name="Langlade N.B."/>
        </authorList>
    </citation>
    <scope>NUCLEOTIDE SEQUENCE</scope>
    <source>
        <tissue evidence="8">Leaves</tissue>
    </source>
</reference>
<dbReference type="AlphaFoldDB" id="A0A9K3JS59"/>
<organism evidence="8 9">
    <name type="scientific">Helianthus annuus</name>
    <name type="common">Common sunflower</name>
    <dbReference type="NCBI Taxonomy" id="4232"/>
    <lineage>
        <taxon>Eukaryota</taxon>
        <taxon>Viridiplantae</taxon>
        <taxon>Streptophyta</taxon>
        <taxon>Embryophyta</taxon>
        <taxon>Tracheophyta</taxon>
        <taxon>Spermatophyta</taxon>
        <taxon>Magnoliopsida</taxon>
        <taxon>eudicotyledons</taxon>
        <taxon>Gunneridae</taxon>
        <taxon>Pentapetalae</taxon>
        <taxon>asterids</taxon>
        <taxon>campanulids</taxon>
        <taxon>Asterales</taxon>
        <taxon>Asteraceae</taxon>
        <taxon>Asteroideae</taxon>
        <taxon>Heliantheae alliance</taxon>
        <taxon>Heliantheae</taxon>
        <taxon>Helianthus</taxon>
    </lineage>
</organism>
<keyword evidence="8" id="KW-0371">Homeobox</keyword>
<dbReference type="GO" id="GO:0005634">
    <property type="term" value="C:nucleus"/>
    <property type="evidence" value="ECO:0000318"/>
    <property type="project" value="GO_Central"/>
</dbReference>
<evidence type="ECO:0000256" key="3">
    <source>
        <dbReference type="ARBA" id="ARBA00023163"/>
    </source>
</evidence>
<evidence type="ECO:0000256" key="4">
    <source>
        <dbReference type="ARBA" id="ARBA00023242"/>
    </source>
</evidence>
<dbReference type="Pfam" id="PF25826">
    <property type="entry name" value="DUF7952"/>
    <property type="match status" value="1"/>
</dbReference>
<keyword evidence="2" id="KW-0805">Transcription regulation</keyword>
<keyword evidence="3" id="KW-0804">Transcription</keyword>
<evidence type="ECO:0000256" key="1">
    <source>
        <dbReference type="ARBA" id="ARBA00004123"/>
    </source>
</evidence>
<feature type="region of interest" description="Disordered" evidence="5">
    <location>
        <begin position="394"/>
        <end position="474"/>
    </location>
</feature>
<keyword evidence="4" id="KW-0539">Nucleus</keyword>
<dbReference type="Proteomes" id="UP000215914">
    <property type="component" value="Unassembled WGS sequence"/>
</dbReference>
<dbReference type="InterPro" id="IPR009057">
    <property type="entry name" value="Homeodomain-like_sf"/>
</dbReference>
<protein>
    <submittedName>
        <fullName evidence="8">Homeobox-like domain superfamily protein</fullName>
    </submittedName>
</protein>
<dbReference type="InterPro" id="IPR057712">
    <property type="entry name" value="DUF7952"/>
</dbReference>
<reference evidence="8" key="2">
    <citation type="submission" date="2020-06" db="EMBL/GenBank/DDBJ databases">
        <title>Helianthus annuus Genome sequencing and assembly Release 2.</title>
        <authorList>
            <person name="Gouzy J."/>
            <person name="Langlade N."/>
            <person name="Munos S."/>
        </authorList>
    </citation>
    <scope>NUCLEOTIDE SEQUENCE</scope>
    <source>
        <tissue evidence="8">Leaves</tissue>
    </source>
</reference>
<dbReference type="PANTHER" id="PTHR13859">
    <property type="entry name" value="ATROPHIN-RELATED"/>
    <property type="match status" value="1"/>
</dbReference>
<keyword evidence="9" id="KW-1185">Reference proteome</keyword>
<evidence type="ECO:0000256" key="5">
    <source>
        <dbReference type="SAM" id="MobiDB-lite"/>
    </source>
</evidence>
<evidence type="ECO:0000256" key="2">
    <source>
        <dbReference type="ARBA" id="ARBA00023015"/>
    </source>
</evidence>
<comment type="subcellular location">
    <subcellularLocation>
        <location evidence="1">Nucleus</location>
    </subcellularLocation>
</comment>
<sequence length="523" mass="59535">MTENERLQLMNAKGEFCVVGCETDNGLVPVPVPCSSREECWSAIEHDSFILGLYIFGKNLRVVNKFIGDKGMPNVISYYYGKFYRSGEYQKWSMYRKKRIKKSLPGKKIFRGWRLQELLSRLLSNVTDECKASLTQVIKTFEEGKLSFEKYVFTLRDTMGLDLLVQAVAIGKGKQDLTIKTRTRLRSKKVESTCSFLKTEEIVDILKDRIGLSKTRLNEFFWAAVWPRLLARGWHYEQARNYAFENSKNLVFLAPGVTKFSRRSLVKGSQYFESLTEVLNKVASEPHLLEHEPDKDRSVDPHEAHGSDDEQDSMKCTVVDTSFVGLVKVRELASLTDFKPADMQASASVSGESEHDTTEEPQNEDVNLKKAENTKMDLSTDVQPARKLKLVFKRKTKRQTVDNIKNDNTRGEDEDMEDAACSKNKRTKIVNDLNNNPRAGPSSDDDNKSSSAKSSVVTDSLTIANGQRQSRRNRAMTTKALEALENGFMNPEKTRREAQDRTWKRVPAKTALVSSVLHRNIRI</sequence>
<comment type="caution">
    <text evidence="8">The sequence shown here is derived from an EMBL/GenBank/DDBJ whole genome shotgun (WGS) entry which is preliminary data.</text>
</comment>
<feature type="compositionally biased region" description="Basic and acidic residues" evidence="5">
    <location>
        <begin position="287"/>
        <end position="308"/>
    </location>
</feature>
<dbReference type="InterPro" id="IPR056067">
    <property type="entry name" value="DUF7650"/>
</dbReference>
<evidence type="ECO:0000259" key="6">
    <source>
        <dbReference type="Pfam" id="PF24662"/>
    </source>
</evidence>